<accession>E3J9V7</accession>
<dbReference type="STRING" id="298654.FraEuI1c_0436"/>
<keyword evidence="3" id="KW-1185">Reference proteome</keyword>
<feature type="transmembrane region" description="Helical" evidence="1">
    <location>
        <begin position="61"/>
        <end position="80"/>
    </location>
</feature>
<keyword evidence="1" id="KW-0472">Membrane</keyword>
<name>E3J9V7_PSEI1</name>
<dbReference type="HOGENOM" id="CLU_690296_0_0_11"/>
<dbReference type="EMBL" id="CP002299">
    <property type="protein sequence ID" value="ADP78519.1"/>
    <property type="molecule type" value="Genomic_DNA"/>
</dbReference>
<gene>
    <name evidence="2" type="ordered locus">FraEuI1c_0436</name>
</gene>
<organism evidence="2 3">
    <name type="scientific">Pseudofrankia inefficax (strain DSM 45817 / CECT 9037 / DDB 130130 / EuI1c)</name>
    <name type="common">Frankia inefficax</name>
    <dbReference type="NCBI Taxonomy" id="298654"/>
    <lineage>
        <taxon>Bacteria</taxon>
        <taxon>Bacillati</taxon>
        <taxon>Actinomycetota</taxon>
        <taxon>Actinomycetes</taxon>
        <taxon>Frankiales</taxon>
        <taxon>Frankiaceae</taxon>
        <taxon>Pseudofrankia</taxon>
    </lineage>
</organism>
<evidence type="ECO:0000256" key="1">
    <source>
        <dbReference type="SAM" id="Phobius"/>
    </source>
</evidence>
<dbReference type="Proteomes" id="UP000002484">
    <property type="component" value="Chromosome"/>
</dbReference>
<dbReference type="KEGG" id="fri:FraEuI1c_0436"/>
<sequence>MNDSPRSRETRQTLEAPTREDVADWLRTAADQVRVRPTATTWAGTKTRIARERRSRTIRRAGLVATVAAAVIAVAVLGVGPLDLRHRTTPAGGAESAVAAAAKPPPPVPIEVPGAAGQAPIKIHLVDAPRPVPLTEGQKATLVRRCQIPGESPGITYRAFGAFQDKQGFVAVLASETQFLVCTIPTDANGAPAFDRATADEEQTAFAYEQYLLPSTAPLTTFYYRGGDWAHARYGAGRAAPDVAMVLAVFPTGESVVVPILDGGVFLARFKVEGANFPAWDQHLTFYAFDSTGQFLSRLDAWADPPGGGSDLTPQRQSAMEQACLQSASQAPNGPKDLEAKAALHPASLPLPAGAPGREGWIQVYVGPVTVTCTGPADASGYSVPATLKFRAFKTGLTG</sequence>
<evidence type="ECO:0000313" key="2">
    <source>
        <dbReference type="EMBL" id="ADP78519.1"/>
    </source>
</evidence>
<dbReference type="OrthoDB" id="9972615at2"/>
<protein>
    <submittedName>
        <fullName evidence="2">Uncharacterized protein</fullName>
    </submittedName>
</protein>
<dbReference type="InParanoid" id="E3J9V7"/>
<dbReference type="RefSeq" id="WP_013421641.1">
    <property type="nucleotide sequence ID" value="NC_014666.1"/>
</dbReference>
<reference evidence="2 3" key="1">
    <citation type="submission" date="2010-10" db="EMBL/GenBank/DDBJ databases">
        <title>Complete sequence of Frankia sp. EuI1c.</title>
        <authorList>
            <consortium name="US DOE Joint Genome Institute"/>
            <person name="Lucas S."/>
            <person name="Copeland A."/>
            <person name="Lapidus A."/>
            <person name="Cheng J.-F."/>
            <person name="Bruce D."/>
            <person name="Goodwin L."/>
            <person name="Pitluck S."/>
            <person name="Chertkov O."/>
            <person name="Detter J.C."/>
            <person name="Han C."/>
            <person name="Tapia R."/>
            <person name="Land M."/>
            <person name="Hauser L."/>
            <person name="Jeffries C."/>
            <person name="Kyrpides N."/>
            <person name="Ivanova N."/>
            <person name="Mikhailova N."/>
            <person name="Beauchemin N."/>
            <person name="Sen A."/>
            <person name="Sur S.A."/>
            <person name="Gtari M."/>
            <person name="Wall L."/>
            <person name="Tisa L."/>
            <person name="Woyke T."/>
        </authorList>
    </citation>
    <scope>NUCLEOTIDE SEQUENCE [LARGE SCALE GENOMIC DNA]</scope>
    <source>
        <strain evidence="3">DSM 45817 / CECT 9037 / EuI1c</strain>
    </source>
</reference>
<dbReference type="AlphaFoldDB" id="E3J9V7"/>
<keyword evidence="1" id="KW-1133">Transmembrane helix</keyword>
<proteinExistence type="predicted"/>
<keyword evidence="1" id="KW-0812">Transmembrane</keyword>
<evidence type="ECO:0000313" key="3">
    <source>
        <dbReference type="Proteomes" id="UP000002484"/>
    </source>
</evidence>